<dbReference type="PROSITE" id="PS00086">
    <property type="entry name" value="CYTOCHROME_P450"/>
    <property type="match status" value="1"/>
</dbReference>
<keyword evidence="7" id="KW-0732">Signal</keyword>
<comment type="cofactor">
    <cofactor evidence="1 5">
        <name>heme</name>
        <dbReference type="ChEBI" id="CHEBI:30413"/>
    </cofactor>
</comment>
<dbReference type="Proteomes" id="UP000462212">
    <property type="component" value="Unassembled WGS sequence"/>
</dbReference>
<feature type="chain" id="PRO_5034009259" evidence="7">
    <location>
        <begin position="22"/>
        <end position="460"/>
    </location>
</feature>
<gene>
    <name evidence="8" type="primary">gsfF_2</name>
    <name evidence="8" type="ORF">LSUB1_G004982</name>
</gene>
<feature type="signal peptide" evidence="7">
    <location>
        <begin position="1"/>
        <end position="21"/>
    </location>
</feature>
<keyword evidence="9" id="KW-1185">Reference proteome</keyword>
<dbReference type="EMBL" id="QGMJ01000319">
    <property type="protein sequence ID" value="TVY37891.1"/>
    <property type="molecule type" value="Genomic_DNA"/>
</dbReference>
<evidence type="ECO:0000256" key="4">
    <source>
        <dbReference type="ARBA" id="ARBA00023004"/>
    </source>
</evidence>
<dbReference type="GO" id="GO:0020037">
    <property type="term" value="F:heme binding"/>
    <property type="evidence" value="ECO:0007669"/>
    <property type="project" value="InterPro"/>
</dbReference>
<dbReference type="PANTHER" id="PTHR24305">
    <property type="entry name" value="CYTOCHROME P450"/>
    <property type="match status" value="1"/>
</dbReference>
<organism evidence="8 9">
    <name type="scientific">Lachnellula subtilissima</name>
    <dbReference type="NCBI Taxonomy" id="602034"/>
    <lineage>
        <taxon>Eukaryota</taxon>
        <taxon>Fungi</taxon>
        <taxon>Dikarya</taxon>
        <taxon>Ascomycota</taxon>
        <taxon>Pezizomycotina</taxon>
        <taxon>Leotiomycetes</taxon>
        <taxon>Helotiales</taxon>
        <taxon>Lachnaceae</taxon>
        <taxon>Lachnellula</taxon>
    </lineage>
</organism>
<sequence>MSNSYSFIIFRLLVIAVLSRAVYRRFVHPLHIYPGPFLASITNVWKFYHYLQGSLQVVEQDIHQQYGPIVRTGPNSLSFSTPAAFDSIYGFNHGFEKGSFYAFARDKSTGASNIFSARTHAEHRDRRRKVVGGALTTSHIRSYSPIVAKNVQQFLSKLSTASADAKNNVLNIAEPVHALTFNTVAELIYGPSLSVTDQPWTDIASGEGILTAFRAMAKFAWGASHIPSLSWLFSTSPVIKMTQRPTFNAAGLPTGIGALARRARLLLLEDPNLVTGVDQPSIAKSMLVIGKEDSRHMGPDEMFRECFNLLFAGTGSTAAALTGALERLGSQDAFPREIQPGAEMAIAGVETPLPVGTVVASNSWIVSHDKGVWGSDAGLWKPERWLDAKGDAGKKSLEDKFIVFSKGPRGCIGRDIAMLIVTQAVAAIVSRWRIETIGEMKSGAWLEMQIEWCGLKFTKL</sequence>
<protein>
    <submittedName>
        <fullName evidence="8">Cytochrome P450 monooxygenase</fullName>
    </submittedName>
</protein>
<dbReference type="GO" id="GO:0016705">
    <property type="term" value="F:oxidoreductase activity, acting on paired donors, with incorporation or reduction of molecular oxygen"/>
    <property type="evidence" value="ECO:0007669"/>
    <property type="project" value="InterPro"/>
</dbReference>
<keyword evidence="6 8" id="KW-0503">Monooxygenase</keyword>
<dbReference type="OrthoDB" id="3934656at2759"/>
<dbReference type="GO" id="GO:0005506">
    <property type="term" value="F:iron ion binding"/>
    <property type="evidence" value="ECO:0007669"/>
    <property type="project" value="InterPro"/>
</dbReference>
<evidence type="ECO:0000256" key="2">
    <source>
        <dbReference type="ARBA" id="ARBA00022723"/>
    </source>
</evidence>
<dbReference type="PRINTS" id="PR00463">
    <property type="entry name" value="EP450I"/>
</dbReference>
<evidence type="ECO:0000256" key="6">
    <source>
        <dbReference type="RuleBase" id="RU000461"/>
    </source>
</evidence>
<feature type="binding site" description="axial binding residue" evidence="5">
    <location>
        <position position="411"/>
    </location>
    <ligand>
        <name>heme</name>
        <dbReference type="ChEBI" id="CHEBI:30413"/>
    </ligand>
    <ligandPart>
        <name>Fe</name>
        <dbReference type="ChEBI" id="CHEBI:18248"/>
    </ligandPart>
</feature>
<dbReference type="GO" id="GO:0044550">
    <property type="term" value="P:secondary metabolite biosynthetic process"/>
    <property type="evidence" value="ECO:0007669"/>
    <property type="project" value="UniProtKB-ARBA"/>
</dbReference>
<dbReference type="Gene3D" id="1.10.630.10">
    <property type="entry name" value="Cytochrome P450"/>
    <property type="match status" value="2"/>
</dbReference>
<evidence type="ECO:0000313" key="9">
    <source>
        <dbReference type="Proteomes" id="UP000462212"/>
    </source>
</evidence>
<dbReference type="PANTHER" id="PTHR24305:SF235">
    <property type="entry name" value="CYTOCHROME P450 MONOOXYGENASE APDB-RELATED"/>
    <property type="match status" value="1"/>
</dbReference>
<keyword evidence="5 6" id="KW-0349">Heme</keyword>
<dbReference type="AlphaFoldDB" id="A0A8H8RNY1"/>
<evidence type="ECO:0000256" key="1">
    <source>
        <dbReference type="ARBA" id="ARBA00001971"/>
    </source>
</evidence>
<proteinExistence type="inferred from homology"/>
<evidence type="ECO:0000256" key="3">
    <source>
        <dbReference type="ARBA" id="ARBA00023002"/>
    </source>
</evidence>
<dbReference type="InterPro" id="IPR002401">
    <property type="entry name" value="Cyt_P450_E_grp-I"/>
</dbReference>
<keyword evidence="2 5" id="KW-0479">Metal-binding</keyword>
<keyword evidence="4 5" id="KW-0408">Iron</keyword>
<dbReference type="InterPro" id="IPR017972">
    <property type="entry name" value="Cyt_P450_CS"/>
</dbReference>
<dbReference type="InterPro" id="IPR001128">
    <property type="entry name" value="Cyt_P450"/>
</dbReference>
<evidence type="ECO:0000256" key="7">
    <source>
        <dbReference type="SAM" id="SignalP"/>
    </source>
</evidence>
<comment type="similarity">
    <text evidence="6">Belongs to the cytochrome P450 family.</text>
</comment>
<dbReference type="InterPro" id="IPR050121">
    <property type="entry name" value="Cytochrome_P450_monoxygenase"/>
</dbReference>
<name>A0A8H8RNY1_9HELO</name>
<keyword evidence="3 6" id="KW-0560">Oxidoreductase</keyword>
<accession>A0A8H8RNY1</accession>
<evidence type="ECO:0000313" key="8">
    <source>
        <dbReference type="EMBL" id="TVY37891.1"/>
    </source>
</evidence>
<dbReference type="InterPro" id="IPR036396">
    <property type="entry name" value="Cyt_P450_sf"/>
</dbReference>
<reference evidence="8 9" key="1">
    <citation type="submission" date="2018-05" db="EMBL/GenBank/DDBJ databases">
        <title>Genome sequencing and assembly of the regulated plant pathogen Lachnellula willkommii and related sister species for the development of diagnostic species identification markers.</title>
        <authorList>
            <person name="Giroux E."/>
            <person name="Bilodeau G."/>
        </authorList>
    </citation>
    <scope>NUCLEOTIDE SEQUENCE [LARGE SCALE GENOMIC DNA]</scope>
    <source>
        <strain evidence="8 9">CBS 197.66</strain>
    </source>
</reference>
<evidence type="ECO:0000256" key="5">
    <source>
        <dbReference type="PIRSR" id="PIRSR602401-1"/>
    </source>
</evidence>
<dbReference type="Pfam" id="PF00067">
    <property type="entry name" value="p450"/>
    <property type="match status" value="2"/>
</dbReference>
<comment type="caution">
    <text evidence="8">The sequence shown here is derived from an EMBL/GenBank/DDBJ whole genome shotgun (WGS) entry which is preliminary data.</text>
</comment>
<dbReference type="SUPFAM" id="SSF48264">
    <property type="entry name" value="Cytochrome P450"/>
    <property type="match status" value="1"/>
</dbReference>
<dbReference type="GO" id="GO:0004497">
    <property type="term" value="F:monooxygenase activity"/>
    <property type="evidence" value="ECO:0007669"/>
    <property type="project" value="UniProtKB-KW"/>
</dbReference>